<sequence>MANRKISTHIRVSDNTAVATAAGFELNPLRPQSANFNVTDKPVSLYVWGLQAGERVTVHRARVASLGVSGWRKEGVCCPAALEPDDNGNVDHAPYVRCGEAAVLTAEHPHFIVDDVGTFFCLYDGDNDVVIEKREDGIVRKQCIYQTC</sequence>
<dbReference type="EMBL" id="CP031699">
    <property type="protein sequence ID" value="QEY24781.1"/>
    <property type="molecule type" value="Genomic_DNA"/>
</dbReference>
<gene>
    <name evidence="1" type="ORF">D0T90_10140</name>
</gene>
<dbReference type="RefSeq" id="WP_123795996.1">
    <property type="nucleotide sequence ID" value="NZ_CP031699.1"/>
</dbReference>
<keyword evidence="2" id="KW-1185">Reference proteome</keyword>
<organism evidence="1 2">
    <name type="scientific">Neisseria animalis</name>
    <dbReference type="NCBI Taxonomy" id="492"/>
    <lineage>
        <taxon>Bacteria</taxon>
        <taxon>Pseudomonadati</taxon>
        <taxon>Pseudomonadota</taxon>
        <taxon>Betaproteobacteria</taxon>
        <taxon>Neisseriales</taxon>
        <taxon>Neisseriaceae</taxon>
        <taxon>Neisseria</taxon>
    </lineage>
</organism>
<name>A0A5P3MVJ2_NEIAN</name>
<proteinExistence type="predicted"/>
<evidence type="ECO:0000313" key="1">
    <source>
        <dbReference type="EMBL" id="QEY24781.1"/>
    </source>
</evidence>
<reference evidence="1 2" key="1">
    <citation type="submission" date="2018-08" db="EMBL/GenBank/DDBJ databases">
        <title>Neisseria animalis ATCC 49930 complete genome.</title>
        <authorList>
            <person name="Veseli I.A."/>
            <person name="Mascarenhas dos Santos A.C."/>
            <person name="Buttler R."/>
            <person name="Pombert J.-F."/>
        </authorList>
    </citation>
    <scope>NUCLEOTIDE SEQUENCE [LARGE SCALE GENOMIC DNA]</scope>
    <source>
        <strain evidence="1 2">ATCC 49930</strain>
    </source>
</reference>
<accession>A0A5P3MVJ2</accession>
<dbReference type="KEGG" id="naq:D0T90_10140"/>
<dbReference type="AlphaFoldDB" id="A0A5P3MVJ2"/>
<evidence type="ECO:0000313" key="2">
    <source>
        <dbReference type="Proteomes" id="UP000325536"/>
    </source>
</evidence>
<protein>
    <submittedName>
        <fullName evidence="1">Uncharacterized protein</fullName>
    </submittedName>
</protein>
<dbReference type="Proteomes" id="UP000325536">
    <property type="component" value="Chromosome"/>
</dbReference>